<name>A0ACC1SDG8_9HYPO</name>
<gene>
    <name evidence="1" type="ORF">NM208_g6438</name>
</gene>
<proteinExistence type="predicted"/>
<reference evidence="1" key="1">
    <citation type="submission" date="2022-08" db="EMBL/GenBank/DDBJ databases">
        <title>Genome Sequence of Fusarium decemcellulare.</title>
        <authorList>
            <person name="Buettner E."/>
        </authorList>
    </citation>
    <scope>NUCLEOTIDE SEQUENCE</scope>
    <source>
        <strain evidence="1">Babe19</strain>
    </source>
</reference>
<accession>A0ACC1SDG8</accession>
<organism evidence="1 2">
    <name type="scientific">Fusarium decemcellulare</name>
    <dbReference type="NCBI Taxonomy" id="57161"/>
    <lineage>
        <taxon>Eukaryota</taxon>
        <taxon>Fungi</taxon>
        <taxon>Dikarya</taxon>
        <taxon>Ascomycota</taxon>
        <taxon>Pezizomycotina</taxon>
        <taxon>Sordariomycetes</taxon>
        <taxon>Hypocreomycetidae</taxon>
        <taxon>Hypocreales</taxon>
        <taxon>Nectriaceae</taxon>
        <taxon>Fusarium</taxon>
        <taxon>Fusarium decemcellulare species complex</taxon>
    </lineage>
</organism>
<comment type="caution">
    <text evidence="1">The sequence shown here is derived from an EMBL/GenBank/DDBJ whole genome shotgun (WGS) entry which is preliminary data.</text>
</comment>
<evidence type="ECO:0000313" key="2">
    <source>
        <dbReference type="Proteomes" id="UP001148629"/>
    </source>
</evidence>
<keyword evidence="2" id="KW-1185">Reference proteome</keyword>
<protein>
    <submittedName>
        <fullName evidence="1">Uncharacterized protein</fullName>
    </submittedName>
</protein>
<sequence length="1267" mass="140773">MSEPNAAESPSAADPSSPPPSLVDQSDAPPAGADNGLLPGEHWTQWTAEPQDEDDDRDSAFGDNASSTASISSSILEYREINGRRYHSDRGDAQYWVSNDEQANEALDIKSVRAFRTCLSLTQFEAAIHLLTAYATQTAVDIGTGTAYHDVSDFADEFPNTNVIGTDISAIQPSWVPANLEFQIDDCTQEWTFKENSLDYVHMRFLVGSIVDWPALYKQAYRCLKPGGYIESHEATPHIGSDDGTVSEKSAMGQWGKIFMEGGRKLQRPFSILEDEIQNEGMKEAGFVNIEECEIKVPIGGWPSDPKLKEAGQYFQAAILQDIEGTLMFIANLLGWSKQEIDVFAAHYRREIRSKKIHGHFLQKVSPEIGARFQLRDRRPRQDPHDRSWYSLDRHALFSLSLSCKTLRHVAQSFLYHEFVLGYGDSVRSAYYDFDNRFIPFVRTVGRRRDLAAKEAAAVLGIDIIEAWKRRAAEASEAEREYWSGSYGDLLRTFFTPELNNAPSQREREKEDSRPPWGFRILDAELITMLIALLPNLDHLSLWQENNSPIRFCPSSFKALGITNLPNLKTLDTETNPDAIVALANGLETLNIRSISLFNWHETRQLPSVSTLRLTNVAYKRKELERIISWCTGNLCHFIYEARGREVPFVFTRIVNGVYEGPHFSAAHASKALRSHKSTLESFHLDLRLSLGPFRPASIYNEVCDAANFTLRDFTCLREVFLSTDALFAVPIENDADEVKGTRQSISDKMPSSLVALYLAKDIATRVEDLQEGLIGLAQEKDCHPESFPYLKHVGIDTEDPLEEKVCLIMAGANINFVFISQCTLKRHFLQDSAVDSSFLKMSWLSIPSGSHFSIANIPFGIISTSSDATPRPAIAIGDHVLDLSAFASGGGFSSESEIQKHVDVFSQPSLNAFAALGRPFHRSVRSYLQTVFAKDTKYPEALKDNQKLQDSALLKRSDVKNHVPLAIGDYTDFYAGKNHAYNVGCLFRGPDNALQPNYTHLPVAYHGRASSVVTSGTPIRRPWGQILRPGNKTPDLAPCEKLDLELEMGMFICRENTLGNPVPVDEAEQHIFGYVLMNDWSARDIQAWEYVPLGPFTSKNVGTSISPWVVLADALEGAKGPGIKNDNELLPYLKQKTQDNVLGIDLEVDLITAAGNKNTISRTNSKNLLWSWPQMIAHHTITGCNLRPGDLLGSGTISGTESGTEGSILEQTKGGKVPVQLSAGEERKFLQDGDTLVIRGSFGSGDSIVGFGEVSGKILEALPLFK</sequence>
<dbReference type="Proteomes" id="UP001148629">
    <property type="component" value="Unassembled WGS sequence"/>
</dbReference>
<dbReference type="EMBL" id="JANRMS010000597">
    <property type="protein sequence ID" value="KAJ3537140.1"/>
    <property type="molecule type" value="Genomic_DNA"/>
</dbReference>
<evidence type="ECO:0000313" key="1">
    <source>
        <dbReference type="EMBL" id="KAJ3537140.1"/>
    </source>
</evidence>